<reference evidence="2 3" key="1">
    <citation type="submission" date="2020-05" db="EMBL/GenBank/DDBJ databases">
        <title>Horizontal transmission and recombination maintain forever young bacterial symbiont genomes.</title>
        <authorList>
            <person name="Russell S.L."/>
            <person name="Pepper-Tunick E."/>
            <person name="Svedberg J."/>
            <person name="Byrne A."/>
            <person name="Ruelas Castillo J."/>
            <person name="Vollmers C."/>
            <person name="Beinart R.A."/>
            <person name="Corbett-Detig R."/>
        </authorList>
    </citation>
    <scope>NUCLEOTIDE SEQUENCE [LARGE SCALE GENOMIC DNA]</scope>
    <source>
        <strain evidence="2">4727-3</strain>
    </source>
</reference>
<evidence type="ECO:0000256" key="1">
    <source>
        <dbReference type="SAM" id="Coils"/>
    </source>
</evidence>
<proteinExistence type="predicted"/>
<accession>A0A7Z0SDN3</accession>
<keyword evidence="1" id="KW-0175">Coiled coil</keyword>
<comment type="caution">
    <text evidence="2">The sequence shown here is derived from an EMBL/GenBank/DDBJ whole genome shotgun (WGS) entry which is preliminary data.</text>
</comment>
<organism evidence="2 3">
    <name type="scientific">Candidatus Methanofishera endochildressiae</name>
    <dbReference type="NCBI Taxonomy" id="2738884"/>
    <lineage>
        <taxon>Bacteria</taxon>
        <taxon>Pseudomonadati</taxon>
        <taxon>Pseudomonadota</taxon>
        <taxon>Gammaproteobacteria</taxon>
        <taxon>Candidatus Methanofishera</taxon>
    </lineage>
</organism>
<gene>
    <name evidence="2" type="ORF">H0A75_03880</name>
</gene>
<evidence type="ECO:0000313" key="2">
    <source>
        <dbReference type="EMBL" id="NYT46882.1"/>
    </source>
</evidence>
<dbReference type="AlphaFoldDB" id="A0A7Z0SDN3"/>
<dbReference type="Proteomes" id="UP000537890">
    <property type="component" value="Unassembled WGS sequence"/>
</dbReference>
<dbReference type="EMBL" id="JACCHS010000053">
    <property type="protein sequence ID" value="NYT46882.1"/>
    <property type="molecule type" value="Genomic_DNA"/>
</dbReference>
<protein>
    <submittedName>
        <fullName evidence="2">Uncharacterized protein</fullName>
    </submittedName>
</protein>
<name>A0A7Z0SDN3_9GAMM</name>
<feature type="coiled-coil region" evidence="1">
    <location>
        <begin position="12"/>
        <end position="39"/>
    </location>
</feature>
<sequence>MRAALQINRLQGHRLADDMAELKARIANLEKQEAERESMGGGNMVSFRGGYARNNDPRFGNILTDFDANGGNSDNGKSDGWYVGASLDLLLSDDLFGVEDSIEVLGEIMFEYKEF</sequence>
<evidence type="ECO:0000313" key="3">
    <source>
        <dbReference type="Proteomes" id="UP000537890"/>
    </source>
</evidence>